<dbReference type="RefSeq" id="WP_093882671.1">
    <property type="nucleotide sequence ID" value="NZ_FOBS01000005.1"/>
</dbReference>
<evidence type="ECO:0000256" key="1">
    <source>
        <dbReference type="ARBA" id="ARBA00000085"/>
    </source>
</evidence>
<evidence type="ECO:0000313" key="12">
    <source>
        <dbReference type="Proteomes" id="UP000198744"/>
    </source>
</evidence>
<sequence>MKHEEKIIWQDSVSSHDRSFLQPLSVAIACVVFVALFLFMGIMDIRRSDRALTGLMENQGLATISVVRKMAEDNLKNLIQASQRENAPSFTPLKEESFSPQNWLTSALAVIGRDVDEKWQSKQISNEYLQKIALRENLWLIAVIDKGGEIVFSGRPVQSPVEGKNAEDLSPPVSNGANLISFLQQQDINFVALQRKDGSGTVVIAMKKDALRYWAMRVSVVKAMEKLGERQEHLYLIILDKEGKILGQAGKLPGPWKKLDSAFYSVLSGRKNIETRKMTFEKQPILDVTAPFQFSDRVGGIARIGLKRESAERILSENRRNMFVSLLFTFIVAILAMWLLYQNQNRHLAGIIEMERRLEKAERLSSLGQLAAGVAHEIRNPLNAISMASQRLKREFMPADPEKAAEFQNMAGVIRDEIRRLNGIIEEFLTFSKSRRLEMRDYSITEVLRKMTDLIREEASSRGITLNTQWGDNPEIIPMDVDKLQQALFNLVKNAMESISGEGSITISLKANDRNSRVIRISDTGCGITAEELDKIFNPEYTTKQKGLGLGLSLAHEIIRGHGGEIRVLSRENEGTTFEVILPAERKNENPANPRA</sequence>
<dbReference type="Gene3D" id="3.30.565.10">
    <property type="entry name" value="Histidine kinase-like ATPase, C-terminal domain"/>
    <property type="match status" value="1"/>
</dbReference>
<dbReference type="PANTHER" id="PTHR43065">
    <property type="entry name" value="SENSOR HISTIDINE KINASE"/>
    <property type="match status" value="1"/>
</dbReference>
<dbReference type="EMBL" id="FOBS01000005">
    <property type="protein sequence ID" value="SEM15933.1"/>
    <property type="molecule type" value="Genomic_DNA"/>
</dbReference>
<keyword evidence="12" id="KW-1185">Reference proteome</keyword>
<dbReference type="InterPro" id="IPR036097">
    <property type="entry name" value="HisK_dim/P_sf"/>
</dbReference>
<comment type="catalytic activity">
    <reaction evidence="1">
        <text>ATP + protein L-histidine = ADP + protein N-phospho-L-histidine.</text>
        <dbReference type="EC" id="2.7.13.3"/>
    </reaction>
</comment>
<dbReference type="InterPro" id="IPR003661">
    <property type="entry name" value="HisK_dim/P_dom"/>
</dbReference>
<keyword evidence="9" id="KW-0472">Membrane</keyword>
<dbReference type="PANTHER" id="PTHR43065:SF10">
    <property type="entry name" value="PEROXIDE STRESS-ACTIVATED HISTIDINE KINASE MAK3"/>
    <property type="match status" value="1"/>
</dbReference>
<reference evidence="11 12" key="1">
    <citation type="submission" date="2016-10" db="EMBL/GenBank/DDBJ databases">
        <authorList>
            <person name="de Groot N.N."/>
        </authorList>
    </citation>
    <scope>NUCLEOTIDE SEQUENCE [LARGE SCALE GENOMIC DNA]</scope>
    <source>
        <strain evidence="11 12">DSM 8423</strain>
    </source>
</reference>
<name>A0A1H7W350_9BACT</name>
<dbReference type="InterPro" id="IPR005467">
    <property type="entry name" value="His_kinase_dom"/>
</dbReference>
<keyword evidence="9" id="KW-0812">Transmembrane</keyword>
<feature type="transmembrane region" description="Helical" evidence="9">
    <location>
        <begin position="20"/>
        <end position="42"/>
    </location>
</feature>
<dbReference type="OrthoDB" id="9805967at2"/>
<dbReference type="SUPFAM" id="SSF47384">
    <property type="entry name" value="Homodimeric domain of signal transducing histidine kinase"/>
    <property type="match status" value="1"/>
</dbReference>
<dbReference type="PROSITE" id="PS51257">
    <property type="entry name" value="PROKAR_LIPOPROTEIN"/>
    <property type="match status" value="1"/>
</dbReference>
<dbReference type="PROSITE" id="PS50109">
    <property type="entry name" value="HIS_KIN"/>
    <property type="match status" value="1"/>
</dbReference>
<gene>
    <name evidence="11" type="ORF">SAMN04489760_105145</name>
</gene>
<keyword evidence="9" id="KW-1133">Transmembrane helix</keyword>
<proteinExistence type="predicted"/>
<dbReference type="InterPro" id="IPR036890">
    <property type="entry name" value="HATPase_C_sf"/>
</dbReference>
<accession>A0A1H7W350</accession>
<dbReference type="InterPro" id="IPR003594">
    <property type="entry name" value="HATPase_dom"/>
</dbReference>
<keyword evidence="6 11" id="KW-0418">Kinase</keyword>
<dbReference type="SMART" id="SM00388">
    <property type="entry name" value="HisKA"/>
    <property type="match status" value="1"/>
</dbReference>
<dbReference type="PRINTS" id="PR00344">
    <property type="entry name" value="BCTRLSENSOR"/>
</dbReference>
<dbReference type="SMART" id="SM00387">
    <property type="entry name" value="HATPase_c"/>
    <property type="match status" value="1"/>
</dbReference>
<dbReference type="EC" id="2.7.13.3" evidence="2"/>
<keyword evidence="4" id="KW-0808">Transferase</keyword>
<evidence type="ECO:0000259" key="10">
    <source>
        <dbReference type="PROSITE" id="PS50109"/>
    </source>
</evidence>
<dbReference type="AlphaFoldDB" id="A0A1H7W350"/>
<keyword evidence="8" id="KW-0902">Two-component regulatory system</keyword>
<organism evidence="11 12">
    <name type="scientific">Syntrophus gentianae</name>
    <dbReference type="NCBI Taxonomy" id="43775"/>
    <lineage>
        <taxon>Bacteria</taxon>
        <taxon>Pseudomonadati</taxon>
        <taxon>Thermodesulfobacteriota</taxon>
        <taxon>Syntrophia</taxon>
        <taxon>Syntrophales</taxon>
        <taxon>Syntrophaceae</taxon>
        <taxon>Syntrophus</taxon>
    </lineage>
</organism>
<evidence type="ECO:0000256" key="7">
    <source>
        <dbReference type="ARBA" id="ARBA00022840"/>
    </source>
</evidence>
<dbReference type="Proteomes" id="UP000198744">
    <property type="component" value="Unassembled WGS sequence"/>
</dbReference>
<keyword evidence="7" id="KW-0067">ATP-binding</keyword>
<dbReference type="GO" id="GO:0000155">
    <property type="term" value="F:phosphorelay sensor kinase activity"/>
    <property type="evidence" value="ECO:0007669"/>
    <property type="project" value="InterPro"/>
</dbReference>
<protein>
    <recommendedName>
        <fullName evidence="2">histidine kinase</fullName>
        <ecNumber evidence="2">2.7.13.3</ecNumber>
    </recommendedName>
</protein>
<keyword evidence="3" id="KW-0597">Phosphoprotein</keyword>
<keyword evidence="5" id="KW-0547">Nucleotide-binding</keyword>
<evidence type="ECO:0000256" key="8">
    <source>
        <dbReference type="ARBA" id="ARBA00023012"/>
    </source>
</evidence>
<dbReference type="Pfam" id="PF02518">
    <property type="entry name" value="HATPase_c"/>
    <property type="match status" value="1"/>
</dbReference>
<dbReference type="CDD" id="cd00082">
    <property type="entry name" value="HisKA"/>
    <property type="match status" value="1"/>
</dbReference>
<dbReference type="Gene3D" id="1.10.287.130">
    <property type="match status" value="1"/>
</dbReference>
<feature type="domain" description="Histidine kinase" evidence="10">
    <location>
        <begin position="373"/>
        <end position="586"/>
    </location>
</feature>
<dbReference type="STRING" id="43775.SAMN04489760_105145"/>
<dbReference type="SUPFAM" id="SSF55874">
    <property type="entry name" value="ATPase domain of HSP90 chaperone/DNA topoisomerase II/histidine kinase"/>
    <property type="match status" value="1"/>
</dbReference>
<evidence type="ECO:0000256" key="4">
    <source>
        <dbReference type="ARBA" id="ARBA00022679"/>
    </source>
</evidence>
<evidence type="ECO:0000256" key="3">
    <source>
        <dbReference type="ARBA" id="ARBA00022553"/>
    </source>
</evidence>
<evidence type="ECO:0000313" key="11">
    <source>
        <dbReference type="EMBL" id="SEM15933.1"/>
    </source>
</evidence>
<dbReference type="InterPro" id="IPR004358">
    <property type="entry name" value="Sig_transdc_His_kin-like_C"/>
</dbReference>
<dbReference type="Pfam" id="PF00512">
    <property type="entry name" value="HisKA"/>
    <property type="match status" value="1"/>
</dbReference>
<evidence type="ECO:0000256" key="6">
    <source>
        <dbReference type="ARBA" id="ARBA00022777"/>
    </source>
</evidence>
<dbReference type="GO" id="GO:0005524">
    <property type="term" value="F:ATP binding"/>
    <property type="evidence" value="ECO:0007669"/>
    <property type="project" value="UniProtKB-KW"/>
</dbReference>
<evidence type="ECO:0000256" key="9">
    <source>
        <dbReference type="SAM" id="Phobius"/>
    </source>
</evidence>
<evidence type="ECO:0000256" key="5">
    <source>
        <dbReference type="ARBA" id="ARBA00022741"/>
    </source>
</evidence>
<evidence type="ECO:0000256" key="2">
    <source>
        <dbReference type="ARBA" id="ARBA00012438"/>
    </source>
</evidence>
<feature type="transmembrane region" description="Helical" evidence="9">
    <location>
        <begin position="322"/>
        <end position="341"/>
    </location>
</feature>